<keyword evidence="3" id="KW-0472">Membrane</keyword>
<evidence type="ECO:0000256" key="2">
    <source>
        <dbReference type="ARBA" id="ARBA00024438"/>
    </source>
</evidence>
<evidence type="ECO:0000256" key="1">
    <source>
        <dbReference type="ARBA" id="ARBA00024353"/>
    </source>
</evidence>
<dbReference type="InterPro" id="IPR041916">
    <property type="entry name" value="Anti_sigma_zinc_sf"/>
</dbReference>
<dbReference type="Pfam" id="PF13490">
    <property type="entry name" value="zf-HC2"/>
    <property type="match status" value="1"/>
</dbReference>
<dbReference type="EMBL" id="JANGAB010000003">
    <property type="protein sequence ID" value="MCQ4949673.1"/>
    <property type="molecule type" value="Genomic_DNA"/>
</dbReference>
<evidence type="ECO:0000313" key="5">
    <source>
        <dbReference type="EMBL" id="MCQ4949673.1"/>
    </source>
</evidence>
<evidence type="ECO:0000256" key="3">
    <source>
        <dbReference type="SAM" id="Phobius"/>
    </source>
</evidence>
<dbReference type="Gene3D" id="1.10.10.1320">
    <property type="entry name" value="Anti-sigma factor, zinc-finger domain"/>
    <property type="match status" value="1"/>
</dbReference>
<reference evidence="5" key="1">
    <citation type="submission" date="2022-06" db="EMBL/GenBank/DDBJ databases">
        <title>Isolation of gut microbiota from human fecal samples.</title>
        <authorList>
            <person name="Pamer E.G."/>
            <person name="Barat B."/>
            <person name="Waligurski E."/>
            <person name="Medina S."/>
            <person name="Paddock L."/>
            <person name="Mostad J."/>
        </authorList>
    </citation>
    <scope>NUCLEOTIDE SEQUENCE</scope>
    <source>
        <strain evidence="5">DFI.7.96</strain>
    </source>
</reference>
<dbReference type="InterPro" id="IPR027383">
    <property type="entry name" value="Znf_put"/>
</dbReference>
<feature type="transmembrane region" description="Helical" evidence="3">
    <location>
        <begin position="81"/>
        <end position="105"/>
    </location>
</feature>
<proteinExistence type="inferred from homology"/>
<dbReference type="Proteomes" id="UP001205063">
    <property type="component" value="Unassembled WGS sequence"/>
</dbReference>
<gene>
    <name evidence="5" type="ORF">NE646_08320</name>
</gene>
<sequence length="149" mass="16658">MTLFDRDGHLTGQALAALQAGGLSEESRLEVAEHLASCDRCVAAYSALLSPDVLLTPREPVAPRVMETLRRRERRLRLRQWGTMAVAACLAIVFWVSGVFTGSFWSRTEGEDTPSLARQTAAFVDQVSQKTGDLMNRFDLREVFQNEKE</sequence>
<keyword evidence="3" id="KW-1133">Transmembrane helix</keyword>
<organism evidence="5 6">
    <name type="scientific">Bittarella massiliensis</name>
    <name type="common">ex Durand et al. 2017</name>
    <dbReference type="NCBI Taxonomy" id="1720313"/>
    <lineage>
        <taxon>Bacteria</taxon>
        <taxon>Bacillati</taxon>
        <taxon>Bacillota</taxon>
        <taxon>Clostridia</taxon>
        <taxon>Eubacteriales</taxon>
        <taxon>Oscillospiraceae</taxon>
        <taxon>Bittarella (ex Durand et al. 2017)</taxon>
    </lineage>
</organism>
<protein>
    <recommendedName>
        <fullName evidence="2">Anti-sigma-W factor RsiW</fullName>
    </recommendedName>
</protein>
<evidence type="ECO:0000313" key="6">
    <source>
        <dbReference type="Proteomes" id="UP001205063"/>
    </source>
</evidence>
<dbReference type="RefSeq" id="WP_256136174.1">
    <property type="nucleotide sequence ID" value="NZ_JANGAB010000003.1"/>
</dbReference>
<feature type="domain" description="Putative zinc-finger" evidence="4">
    <location>
        <begin position="14"/>
        <end position="41"/>
    </location>
</feature>
<dbReference type="AlphaFoldDB" id="A0AAW5KBK8"/>
<accession>A0AAW5KBK8</accession>
<comment type="caution">
    <text evidence="5">The sequence shown here is derived from an EMBL/GenBank/DDBJ whole genome shotgun (WGS) entry which is preliminary data.</text>
</comment>
<keyword evidence="3" id="KW-0812">Transmembrane</keyword>
<evidence type="ECO:0000259" key="4">
    <source>
        <dbReference type="Pfam" id="PF13490"/>
    </source>
</evidence>
<name>A0AAW5KBK8_9FIRM</name>
<comment type="similarity">
    <text evidence="1">Belongs to the zinc-associated anti-sigma factor (ZAS) superfamily. Anti-sigma-W factor family.</text>
</comment>